<dbReference type="EMBL" id="JBIGIB010000003">
    <property type="protein sequence ID" value="MFG6467154.1"/>
    <property type="molecule type" value="Genomic_DNA"/>
</dbReference>
<organism evidence="2 3">
    <name type="scientific">Pelomonas baiyunensis</name>
    <dbReference type="NCBI Taxonomy" id="3299026"/>
    <lineage>
        <taxon>Bacteria</taxon>
        <taxon>Pseudomonadati</taxon>
        <taxon>Pseudomonadota</taxon>
        <taxon>Betaproteobacteria</taxon>
        <taxon>Burkholderiales</taxon>
        <taxon>Sphaerotilaceae</taxon>
        <taxon>Roseateles</taxon>
    </lineage>
</organism>
<reference evidence="2 3" key="1">
    <citation type="submission" date="2024-08" db="EMBL/GenBank/DDBJ databases">
        <authorList>
            <person name="Lu H."/>
        </authorList>
    </citation>
    <scope>NUCLEOTIDE SEQUENCE [LARGE SCALE GENOMIC DNA]</scope>
    <source>
        <strain evidence="2 3">BYS87W</strain>
    </source>
</reference>
<accession>A0ABW7GZB2</accession>
<evidence type="ECO:0008006" key="4">
    <source>
        <dbReference type="Google" id="ProtNLM"/>
    </source>
</evidence>
<keyword evidence="3" id="KW-1185">Reference proteome</keyword>
<protein>
    <recommendedName>
        <fullName evidence="4">Transglutaminase-like superfamily protein</fullName>
    </recommendedName>
</protein>
<evidence type="ECO:0000313" key="3">
    <source>
        <dbReference type="Proteomes" id="UP001606303"/>
    </source>
</evidence>
<dbReference type="Proteomes" id="UP001606303">
    <property type="component" value="Unassembled WGS sequence"/>
</dbReference>
<comment type="caution">
    <text evidence="2">The sequence shown here is derived from an EMBL/GenBank/DDBJ whole genome shotgun (WGS) entry which is preliminary data.</text>
</comment>
<sequence length="807" mass="88277">MGAAGSSPRAWLNGVCLASASDRRGRPLGAPADDGRQLLAQQALRWTHVVRSRQRWVHDPALREQLEASARESLAALGLDEARLDALAREPLLVVRMPFRHEALGWEGRVLPWEYLLAAATRSRRRSPTGRPQPLTVIRELQVQLEDRGQWTVRPPPRVALPRPPRALFVAALPPELRAAWPVDAELAQFRRALPADVVTLRVLQHPSLDELAQALREFQPTLLHIAGVDAHQGLRELQRLGATPGRVSVRGSEPGAAAQPWALDALLADRHARVDGLLLRGPEGEPQLVPAQVLARVAAQAAQGAEVPIYLTTFNVWNSAARLAPLMVGEGASLAAVGFQDAFDDALAEFMLVQLLQGLFANGFDLPRAFERAWLIVRELPGAVDATGVTLWAGAPVLAPPAAEKRRPRREAEPVPRGAPPEPVRARPPVRCQIEPLAELNFAALHNAQPLFRHFVLSCDDPAQAAPVDIEVTLDTGTEQVRFERHLTLQLQREKLAERIHLPLAADTVRGLREAVLATLRVRVVQGAQVLHDDSHRLRLLPADQWRDNAHDGRWLPSFVLPRDPAVSRVVQQAQRYNRVLRDDPSAGFEGYQGVPATALGRSGPADDALLRRVDCQVEALWAALLHDRQLGYINPPPAYSAGRDSQRLRTPSTVEAEGAGTCIDLALLFAACLELVDIHPVIFLLDGHALPGWWRHDSFRDEYLGLREMSQAGLAEAAADSGADPARGVSWQAGRASWPEVATWIRERKLVPLEAVKLTQHGGFIEAIEAGIAALGAGDRFESLLDIRAARRALVTPLPWVGGAP</sequence>
<evidence type="ECO:0000313" key="2">
    <source>
        <dbReference type="EMBL" id="MFG6467154.1"/>
    </source>
</evidence>
<name>A0ABW7GZB2_9BURK</name>
<feature type="region of interest" description="Disordered" evidence="1">
    <location>
        <begin position="403"/>
        <end position="428"/>
    </location>
</feature>
<evidence type="ECO:0000256" key="1">
    <source>
        <dbReference type="SAM" id="MobiDB-lite"/>
    </source>
</evidence>
<gene>
    <name evidence="2" type="ORF">ACG01O_11095</name>
</gene>
<proteinExistence type="predicted"/>